<evidence type="ECO:0000259" key="4">
    <source>
        <dbReference type="SMART" id="SM00382"/>
    </source>
</evidence>
<dbReference type="EMBL" id="CP066308">
    <property type="protein sequence ID" value="QQE76298.1"/>
    <property type="molecule type" value="Genomic_DNA"/>
</dbReference>
<name>A0A7T5EPE0_9BACL</name>
<keyword evidence="3" id="KW-0067">ATP-binding</keyword>
<keyword evidence="8" id="KW-1185">Reference proteome</keyword>
<dbReference type="EMBL" id="CP073708">
    <property type="protein sequence ID" value="QUO43325.1"/>
    <property type="molecule type" value="Genomic_DNA"/>
</dbReference>
<dbReference type="PRINTS" id="PR00819">
    <property type="entry name" value="CBXCFQXSUPER"/>
</dbReference>
<evidence type="ECO:0000256" key="3">
    <source>
        <dbReference type="ARBA" id="ARBA00022840"/>
    </source>
</evidence>
<dbReference type="InterPro" id="IPR041627">
    <property type="entry name" value="AAA_lid_6"/>
</dbReference>
<dbReference type="RefSeq" id="WP_198829800.1">
    <property type="nucleotide sequence ID" value="NZ_CP066308.1"/>
</dbReference>
<evidence type="ECO:0000256" key="2">
    <source>
        <dbReference type="ARBA" id="ARBA00022741"/>
    </source>
</evidence>
<dbReference type="InterPro" id="IPR027417">
    <property type="entry name" value="P-loop_NTPase"/>
</dbReference>
<dbReference type="Proteomes" id="UP000595847">
    <property type="component" value="Chromosome"/>
</dbReference>
<dbReference type="PANTHER" id="PTHR43392:SF2">
    <property type="entry name" value="AAA-TYPE ATPASE FAMILY PROTEIN _ ANKYRIN REPEAT FAMILY PROTEIN"/>
    <property type="match status" value="1"/>
</dbReference>
<dbReference type="PANTHER" id="PTHR43392">
    <property type="entry name" value="AAA-TYPE ATPASE FAMILY PROTEIN / ANKYRIN REPEAT FAMILY PROTEIN"/>
    <property type="match status" value="1"/>
</dbReference>
<evidence type="ECO:0000313" key="7">
    <source>
        <dbReference type="Proteomes" id="UP000595847"/>
    </source>
</evidence>
<dbReference type="InterPro" id="IPR000641">
    <property type="entry name" value="CbxX/CfxQ"/>
</dbReference>
<dbReference type="Gene3D" id="3.40.50.300">
    <property type="entry name" value="P-loop containing nucleotide triphosphate hydrolases"/>
    <property type="match status" value="2"/>
</dbReference>
<evidence type="ECO:0000313" key="6">
    <source>
        <dbReference type="EMBL" id="QUO43325.1"/>
    </source>
</evidence>
<comment type="similarity">
    <text evidence="1">Belongs to the CbxX/CfxQ family.</text>
</comment>
<accession>A0A7T5EPE0</accession>
<evidence type="ECO:0000313" key="8">
    <source>
        <dbReference type="Proteomes" id="UP000677234"/>
    </source>
</evidence>
<evidence type="ECO:0000313" key="5">
    <source>
        <dbReference type="EMBL" id="QQE76298.1"/>
    </source>
</evidence>
<sequence length="810" mass="90903">MQQQTHGTDRWTIIRAWREQPPVIAEVSEGELFALLQSIEDGRKTENPNAMDEAEALILTLLAAKRMEKPGGHTLAEEWLNRAITLDPALALARGWLLRLYEKRLKEHRFSQDYPLIRETDNAVSRRKNLELLQLAGEQEERGLAQWQRLAAAAKEAAESAGASAQAEKMAALEELYRNRAILIRELLDRAREYAESLHGMFYSVESLASLQDAIRTLQVQQEQIEQLFADEYERGEEGEKPAGSLSALDELESLIGLEEIKERVRSLAKFLRYRQLREEKGWQMRDQLPLHLVLMGNPGTGKTTLARLIARLYHELGFLERGEVVEVDRSHLVGAYVGQTEQKVMEAVRRAEGGVLFIDEAYSLKRADSSGADYGQAAIDTLVAAMTGGEYAGRFVVMLAGYPEEMRQFLYANPGLRSRFPETGHFLLPDYQADELLQIAEQVAARNDFALTPQARYALRARIEQAQVDHTFGNARTVQNIVLDAIFAKGRELDDQTELHWHDFTLLSPEDVLPRQKAEESRSAKQQLAEMIGLEEVKTELEKIAAFVSVQRRRNELGLPAVPIELHAVFTGNPGTGKTTVAGLYAALLKEIGYLKRGHLVSVGRADLVAGYVGQTAALTRRKIQEALGGVLFIDEAYALAEGGERDFGQEAIHTLVEEMTRHGENLVVVLAGYPAEMSRFMASNPGLSSRFKKYIYFPDYTADELLLMLIHALQKHGYILGGQAEAQLRLSLRKAAIRHLLHGNGRLVQNLLQEAMQNQAIRLTSQPPSAWSREQLSSLEWEDFAPLFADLSADEQPEKRHTANEENA</sequence>
<proteinExistence type="inferred from homology"/>
<dbReference type="InterPro" id="IPR003593">
    <property type="entry name" value="AAA+_ATPase"/>
</dbReference>
<dbReference type="Pfam" id="PF17866">
    <property type="entry name" value="AAA_lid_6"/>
    <property type="match status" value="2"/>
</dbReference>
<dbReference type="AlphaFoldDB" id="A0A7T5EPE0"/>
<dbReference type="InterPro" id="IPR050773">
    <property type="entry name" value="CbxX/CfxQ_RuBisCO_ESX"/>
</dbReference>
<organism evidence="5 7">
    <name type="scientific">Brevibacillus composti</name>
    <dbReference type="NCBI Taxonomy" id="2796470"/>
    <lineage>
        <taxon>Bacteria</taxon>
        <taxon>Bacillati</taxon>
        <taxon>Bacillota</taxon>
        <taxon>Bacilli</taxon>
        <taxon>Bacillales</taxon>
        <taxon>Paenibacillaceae</taxon>
        <taxon>Brevibacillus</taxon>
    </lineage>
</organism>
<evidence type="ECO:0000256" key="1">
    <source>
        <dbReference type="ARBA" id="ARBA00010378"/>
    </source>
</evidence>
<dbReference type="FunFam" id="3.40.50.300:FF:000216">
    <property type="entry name" value="Type VII secretion ATPase EccA"/>
    <property type="match status" value="2"/>
</dbReference>
<reference evidence="5 7" key="1">
    <citation type="submission" date="2020-12" db="EMBL/GenBank/DDBJ databases">
        <title>strain FJAT-54423T represents a novel species of the genus Brevibacillus.</title>
        <authorList>
            <person name="Tang R."/>
        </authorList>
    </citation>
    <scope>NUCLEOTIDE SEQUENCE [LARGE SCALE GENOMIC DNA]</scope>
    <source>
        <strain evidence="5 7">FJAT-54423</strain>
    </source>
</reference>
<dbReference type="Proteomes" id="UP000677234">
    <property type="component" value="Chromosome"/>
</dbReference>
<dbReference type="GO" id="GO:0016887">
    <property type="term" value="F:ATP hydrolysis activity"/>
    <property type="evidence" value="ECO:0007669"/>
    <property type="project" value="InterPro"/>
</dbReference>
<dbReference type="Pfam" id="PF00004">
    <property type="entry name" value="AAA"/>
    <property type="match status" value="2"/>
</dbReference>
<reference evidence="6" key="2">
    <citation type="submission" date="2021-04" db="EMBL/GenBank/DDBJ databases">
        <title>Brevibacillus composti FJAT-54423, complete genome.</title>
        <authorList>
            <person name="Tang R."/>
        </authorList>
    </citation>
    <scope>NUCLEOTIDE SEQUENCE</scope>
    <source>
        <strain evidence="6">FJAT-54424</strain>
    </source>
</reference>
<dbReference type="SMART" id="SM00382">
    <property type="entry name" value="AAA"/>
    <property type="match status" value="2"/>
</dbReference>
<dbReference type="KEGG" id="bcop:JD108_10755"/>
<feature type="domain" description="AAA+ ATPase" evidence="4">
    <location>
        <begin position="565"/>
        <end position="703"/>
    </location>
</feature>
<feature type="domain" description="AAA+ ATPase" evidence="4">
    <location>
        <begin position="289"/>
        <end position="411"/>
    </location>
</feature>
<protein>
    <submittedName>
        <fullName evidence="5">AAA family ATPase</fullName>
    </submittedName>
</protein>
<dbReference type="CDD" id="cd00009">
    <property type="entry name" value="AAA"/>
    <property type="match status" value="2"/>
</dbReference>
<dbReference type="InterPro" id="IPR003959">
    <property type="entry name" value="ATPase_AAA_core"/>
</dbReference>
<dbReference type="GO" id="GO:0005524">
    <property type="term" value="F:ATP binding"/>
    <property type="evidence" value="ECO:0007669"/>
    <property type="project" value="UniProtKB-KW"/>
</dbReference>
<dbReference type="SUPFAM" id="SSF52540">
    <property type="entry name" value="P-loop containing nucleoside triphosphate hydrolases"/>
    <property type="match status" value="2"/>
</dbReference>
<gene>
    <name evidence="5" type="ORF">JD108_10755</name>
    <name evidence="6" type="ORF">KDJ56_10440</name>
</gene>
<keyword evidence="2" id="KW-0547">Nucleotide-binding</keyword>
<dbReference type="Gene3D" id="1.10.8.60">
    <property type="match status" value="2"/>
</dbReference>